<evidence type="ECO:0000313" key="7">
    <source>
        <dbReference type="EMBL" id="KAF7491614.1"/>
    </source>
</evidence>
<sequence>MFAENPIKINILELYSGIGGFHYAIKKLISSKQYHLTAIDINPSANEIYRLNHLKQSDKSIQLQQRNIQSLNSNEIDRMDLDLLTMSPPCQPFSRLGKRKDLDDFRVDSLRNVMSSLSRAKRKPKYIMLENVKGFECSRAHQLVLSTLIECQYDCKEFLLSPSQFAIPNSRLRYYLLAKYSPELKARNESTIETRVPIIQNGSIFDSNNNVIYKEKIFIDFDTMQIDSDRRPFRKLTNYIENSIDSEENFKIRPDHLLRYRMIIDIVEIDSETTNCFTKSYGHRLEGCGSILKTSNQFTIEEIYDRIAKEENDEIILKLLNELQMRYFTPKEVARLMHFPDELVFPINYTPKQCYRLLGNSVNVFVCCYLLKLFDLERLIREKSS</sequence>
<dbReference type="PANTHER" id="PTHR46098:SF1">
    <property type="entry name" value="TRNA (CYTOSINE(38)-C(5))-METHYLTRANSFERASE"/>
    <property type="match status" value="1"/>
</dbReference>
<dbReference type="PROSITE" id="PS00094">
    <property type="entry name" value="C5_MTASE_1"/>
    <property type="match status" value="1"/>
</dbReference>
<dbReference type="OrthoDB" id="414133at2759"/>
<dbReference type="AlphaFoldDB" id="A0A834R8E2"/>
<comment type="catalytic activity">
    <reaction evidence="6">
        <text>a 2'-deoxycytidine in DNA + S-adenosyl-L-methionine = a 5-methyl-2'-deoxycytidine in DNA + S-adenosyl-L-homocysteine + H(+)</text>
        <dbReference type="Rhea" id="RHEA:13681"/>
        <dbReference type="Rhea" id="RHEA-COMP:11369"/>
        <dbReference type="Rhea" id="RHEA-COMP:11370"/>
        <dbReference type="ChEBI" id="CHEBI:15378"/>
        <dbReference type="ChEBI" id="CHEBI:57856"/>
        <dbReference type="ChEBI" id="CHEBI:59789"/>
        <dbReference type="ChEBI" id="CHEBI:85452"/>
        <dbReference type="ChEBI" id="CHEBI:85454"/>
        <dbReference type="EC" id="2.1.1.37"/>
    </reaction>
</comment>
<keyword evidence="2 4" id="KW-0808">Transferase</keyword>
<protein>
    <recommendedName>
        <fullName evidence="6">Cytosine-specific methyltransferase</fullName>
        <ecNumber evidence="6">2.1.1.37</ecNumber>
    </recommendedName>
</protein>
<feature type="active site" evidence="4">
    <location>
        <position position="90"/>
    </location>
</feature>
<dbReference type="Proteomes" id="UP000070412">
    <property type="component" value="Unassembled WGS sequence"/>
</dbReference>
<dbReference type="InterPro" id="IPR050750">
    <property type="entry name" value="C5-MTase"/>
</dbReference>
<reference evidence="7" key="2">
    <citation type="submission" date="2020-01" db="EMBL/GenBank/DDBJ databases">
        <authorList>
            <person name="Korhonen P.K.K."/>
            <person name="Guangxu M.G."/>
            <person name="Wang T.W."/>
            <person name="Stroehlein A.J.S."/>
            <person name="Young N.D."/>
            <person name="Ang C.-S.A."/>
            <person name="Fernando D.W.F."/>
            <person name="Lu H.L."/>
            <person name="Taylor S.T."/>
            <person name="Ehtesham M.E.M."/>
            <person name="Najaraj S.H.N."/>
            <person name="Harsha G.H.G."/>
            <person name="Madugundu A.M."/>
            <person name="Renuse S.R."/>
            <person name="Holt D.H."/>
            <person name="Pandey A.P."/>
            <person name="Papenfuss A.P."/>
            <person name="Gasser R.B.G."/>
            <person name="Fischer K.F."/>
        </authorList>
    </citation>
    <scope>NUCLEOTIDE SEQUENCE</scope>
    <source>
        <strain evidence="7">SSS_KF_BRIS2020</strain>
    </source>
</reference>
<name>A0A834R8E2_SARSC</name>
<dbReference type="EMBL" id="WVUK01000058">
    <property type="protein sequence ID" value="KAF7491614.1"/>
    <property type="molecule type" value="Genomic_DNA"/>
</dbReference>
<dbReference type="Gene3D" id="3.40.50.150">
    <property type="entry name" value="Vaccinia Virus protein VP39"/>
    <property type="match status" value="1"/>
</dbReference>
<dbReference type="InterPro" id="IPR001525">
    <property type="entry name" value="C5_MeTfrase"/>
</dbReference>
<dbReference type="InterPro" id="IPR018117">
    <property type="entry name" value="C5_DNA_meth_AS"/>
</dbReference>
<dbReference type="PRINTS" id="PR00105">
    <property type="entry name" value="C5METTRFRASE"/>
</dbReference>
<dbReference type="GO" id="GO:0032259">
    <property type="term" value="P:methylation"/>
    <property type="evidence" value="ECO:0007669"/>
    <property type="project" value="UniProtKB-KW"/>
</dbReference>
<dbReference type="SUPFAM" id="SSF53335">
    <property type="entry name" value="S-adenosyl-L-methionine-dependent methyltransferases"/>
    <property type="match status" value="1"/>
</dbReference>
<dbReference type="InterPro" id="IPR029063">
    <property type="entry name" value="SAM-dependent_MTases_sf"/>
</dbReference>
<proteinExistence type="inferred from homology"/>
<accession>A0A834R8E2</accession>
<dbReference type="EnsemblMetazoa" id="SSS_157s_mrna">
    <property type="protein sequence ID" value="KAF7491614.1"/>
    <property type="gene ID" value="SSS_157"/>
</dbReference>
<evidence type="ECO:0000256" key="6">
    <source>
        <dbReference type="RuleBase" id="RU000417"/>
    </source>
</evidence>
<gene>
    <name evidence="7" type="primary">SSS_157g</name>
    <name evidence="7" type="ORF">SSS_157</name>
</gene>
<evidence type="ECO:0000256" key="5">
    <source>
        <dbReference type="RuleBase" id="RU000416"/>
    </source>
</evidence>
<evidence type="ECO:0000256" key="2">
    <source>
        <dbReference type="ARBA" id="ARBA00022679"/>
    </source>
</evidence>
<keyword evidence="3 4" id="KW-0949">S-adenosyl-L-methionine</keyword>
<reference evidence="8" key="3">
    <citation type="submission" date="2022-06" db="UniProtKB">
        <authorList>
            <consortium name="EnsemblMetazoa"/>
        </authorList>
    </citation>
    <scope>IDENTIFICATION</scope>
</reference>
<dbReference type="Pfam" id="PF00145">
    <property type="entry name" value="DNA_methylase"/>
    <property type="match status" value="1"/>
</dbReference>
<dbReference type="EC" id="2.1.1.37" evidence="6"/>
<dbReference type="GO" id="GO:0003886">
    <property type="term" value="F:DNA (cytosine-5-)-methyltransferase activity"/>
    <property type="evidence" value="ECO:0007669"/>
    <property type="project" value="UniProtKB-EC"/>
</dbReference>
<reference evidence="9" key="1">
    <citation type="journal article" date="2020" name="PLoS Negl. Trop. Dis.">
        <title>High-quality nuclear genome for Sarcoptes scabiei-A critical resource for a neglected parasite.</title>
        <authorList>
            <person name="Korhonen P.K."/>
            <person name="Gasser R.B."/>
            <person name="Ma G."/>
            <person name="Wang T."/>
            <person name="Stroehlein A.J."/>
            <person name="Young N.D."/>
            <person name="Ang C.S."/>
            <person name="Fernando D.D."/>
            <person name="Lu H.C."/>
            <person name="Taylor S."/>
            <person name="Reynolds S.L."/>
            <person name="Mofiz E."/>
            <person name="Najaraj S.H."/>
            <person name="Gowda H."/>
            <person name="Madugundu A."/>
            <person name="Renuse S."/>
            <person name="Holt D."/>
            <person name="Pandey A."/>
            <person name="Papenfuss A.T."/>
            <person name="Fischer K."/>
        </authorList>
    </citation>
    <scope>NUCLEOTIDE SEQUENCE [LARGE SCALE GENOMIC DNA]</scope>
</reference>
<dbReference type="PROSITE" id="PS51679">
    <property type="entry name" value="SAM_MT_C5"/>
    <property type="match status" value="1"/>
</dbReference>
<dbReference type="Gene3D" id="3.90.120.10">
    <property type="entry name" value="DNA Methylase, subunit A, domain 2"/>
    <property type="match status" value="1"/>
</dbReference>
<dbReference type="PANTHER" id="PTHR46098">
    <property type="entry name" value="TRNA (CYTOSINE(38)-C(5))-METHYLTRANSFERASE"/>
    <property type="match status" value="1"/>
</dbReference>
<dbReference type="GO" id="GO:0005634">
    <property type="term" value="C:nucleus"/>
    <property type="evidence" value="ECO:0007669"/>
    <property type="project" value="TreeGrafter"/>
</dbReference>
<evidence type="ECO:0000256" key="3">
    <source>
        <dbReference type="ARBA" id="ARBA00022691"/>
    </source>
</evidence>
<keyword evidence="1 4" id="KW-0489">Methyltransferase</keyword>
<dbReference type="NCBIfam" id="TIGR00675">
    <property type="entry name" value="dcm"/>
    <property type="match status" value="1"/>
</dbReference>
<comment type="similarity">
    <text evidence="4 5">Belongs to the class I-like SAM-binding methyltransferase superfamily. C5-methyltransferase family.</text>
</comment>
<keyword evidence="9" id="KW-1185">Reference proteome</keyword>
<evidence type="ECO:0000256" key="4">
    <source>
        <dbReference type="PROSITE-ProRule" id="PRU01016"/>
    </source>
</evidence>
<evidence type="ECO:0000256" key="1">
    <source>
        <dbReference type="ARBA" id="ARBA00022603"/>
    </source>
</evidence>
<organism evidence="7">
    <name type="scientific">Sarcoptes scabiei</name>
    <name type="common">Itch mite</name>
    <name type="synonym">Acarus scabiei</name>
    <dbReference type="NCBI Taxonomy" id="52283"/>
    <lineage>
        <taxon>Eukaryota</taxon>
        <taxon>Metazoa</taxon>
        <taxon>Ecdysozoa</taxon>
        <taxon>Arthropoda</taxon>
        <taxon>Chelicerata</taxon>
        <taxon>Arachnida</taxon>
        <taxon>Acari</taxon>
        <taxon>Acariformes</taxon>
        <taxon>Sarcoptiformes</taxon>
        <taxon>Astigmata</taxon>
        <taxon>Psoroptidia</taxon>
        <taxon>Sarcoptoidea</taxon>
        <taxon>Sarcoptidae</taxon>
        <taxon>Sarcoptinae</taxon>
        <taxon>Sarcoptes</taxon>
    </lineage>
</organism>
<evidence type="ECO:0000313" key="8">
    <source>
        <dbReference type="EnsemblMetazoa" id="KAF7491614.1"/>
    </source>
</evidence>
<evidence type="ECO:0000313" key="9">
    <source>
        <dbReference type="Proteomes" id="UP000070412"/>
    </source>
</evidence>